<name>D6WEH6_TRICA</name>
<protein>
    <submittedName>
        <fullName evidence="1">Uncharacterized protein</fullName>
    </submittedName>
</protein>
<reference evidence="1 2" key="1">
    <citation type="journal article" date="2008" name="Nature">
        <title>The genome of the model beetle and pest Tribolium castaneum.</title>
        <authorList>
            <consortium name="Tribolium Genome Sequencing Consortium"/>
            <person name="Richards S."/>
            <person name="Gibbs R.A."/>
            <person name="Weinstock G.M."/>
            <person name="Brown S.J."/>
            <person name="Denell R."/>
            <person name="Beeman R.W."/>
            <person name="Gibbs R."/>
            <person name="Beeman R.W."/>
            <person name="Brown S.J."/>
            <person name="Bucher G."/>
            <person name="Friedrich M."/>
            <person name="Grimmelikhuijzen C.J."/>
            <person name="Klingler M."/>
            <person name="Lorenzen M."/>
            <person name="Richards S."/>
            <person name="Roth S."/>
            <person name="Schroder R."/>
            <person name="Tautz D."/>
            <person name="Zdobnov E.M."/>
            <person name="Muzny D."/>
            <person name="Gibbs R.A."/>
            <person name="Weinstock G.M."/>
            <person name="Attaway T."/>
            <person name="Bell S."/>
            <person name="Buhay C.J."/>
            <person name="Chandrabose M.N."/>
            <person name="Chavez D."/>
            <person name="Clerk-Blankenburg K.P."/>
            <person name="Cree A."/>
            <person name="Dao M."/>
            <person name="Davis C."/>
            <person name="Chacko J."/>
            <person name="Dinh H."/>
            <person name="Dugan-Rocha S."/>
            <person name="Fowler G."/>
            <person name="Garner T.T."/>
            <person name="Garnes J."/>
            <person name="Gnirke A."/>
            <person name="Hawes A."/>
            <person name="Hernandez J."/>
            <person name="Hines S."/>
            <person name="Holder M."/>
            <person name="Hume J."/>
            <person name="Jhangiani S.N."/>
            <person name="Joshi V."/>
            <person name="Khan Z.M."/>
            <person name="Jackson L."/>
            <person name="Kovar C."/>
            <person name="Kowis A."/>
            <person name="Lee S."/>
            <person name="Lewis L.R."/>
            <person name="Margolis J."/>
            <person name="Morgan M."/>
            <person name="Nazareth L.V."/>
            <person name="Nguyen N."/>
            <person name="Okwuonu G."/>
            <person name="Parker D."/>
            <person name="Richards S."/>
            <person name="Ruiz S.J."/>
            <person name="Santibanez J."/>
            <person name="Savard J."/>
            <person name="Scherer S.E."/>
            <person name="Schneider B."/>
            <person name="Sodergren E."/>
            <person name="Tautz D."/>
            <person name="Vattahil S."/>
            <person name="Villasana D."/>
            <person name="White C.S."/>
            <person name="Wright R."/>
            <person name="Park Y."/>
            <person name="Beeman R.W."/>
            <person name="Lord J."/>
            <person name="Oppert B."/>
            <person name="Lorenzen M."/>
            <person name="Brown S."/>
            <person name="Wang L."/>
            <person name="Savard J."/>
            <person name="Tautz D."/>
            <person name="Richards S."/>
            <person name="Weinstock G."/>
            <person name="Gibbs R.A."/>
            <person name="Liu Y."/>
            <person name="Worley K."/>
            <person name="Weinstock G."/>
            <person name="Elsik C.G."/>
            <person name="Reese J.T."/>
            <person name="Elhaik E."/>
            <person name="Landan G."/>
            <person name="Graur D."/>
            <person name="Arensburger P."/>
            <person name="Atkinson P."/>
            <person name="Beeman R.W."/>
            <person name="Beidler J."/>
            <person name="Brown S.J."/>
            <person name="Demuth J.P."/>
            <person name="Drury D.W."/>
            <person name="Du Y.Z."/>
            <person name="Fujiwara H."/>
            <person name="Lorenzen M."/>
            <person name="Maselli V."/>
            <person name="Osanai M."/>
            <person name="Park Y."/>
            <person name="Robertson H.M."/>
            <person name="Tu Z."/>
            <person name="Wang J.J."/>
            <person name="Wang S."/>
            <person name="Richards S."/>
            <person name="Song H."/>
            <person name="Zhang L."/>
            <person name="Sodergren E."/>
            <person name="Werner D."/>
            <person name="Stanke M."/>
            <person name="Morgenstern B."/>
            <person name="Solovyev V."/>
            <person name="Kosarev P."/>
            <person name="Brown G."/>
            <person name="Chen H.C."/>
            <person name="Ermolaeva O."/>
            <person name="Hlavina W."/>
            <person name="Kapustin Y."/>
            <person name="Kiryutin B."/>
            <person name="Kitts P."/>
            <person name="Maglott D."/>
            <person name="Pruitt K."/>
            <person name="Sapojnikov V."/>
            <person name="Souvorov A."/>
            <person name="Mackey A.J."/>
            <person name="Waterhouse R.M."/>
            <person name="Wyder S."/>
            <person name="Zdobnov E.M."/>
            <person name="Zdobnov E.M."/>
            <person name="Wyder S."/>
            <person name="Kriventseva E.V."/>
            <person name="Kadowaki T."/>
            <person name="Bork P."/>
            <person name="Aranda M."/>
            <person name="Bao R."/>
            <person name="Beermann A."/>
            <person name="Berns N."/>
            <person name="Bolognesi R."/>
            <person name="Bonneton F."/>
            <person name="Bopp D."/>
            <person name="Brown S.J."/>
            <person name="Bucher G."/>
            <person name="Butts T."/>
            <person name="Chaumot A."/>
            <person name="Denell R.E."/>
            <person name="Ferrier D.E."/>
            <person name="Friedrich M."/>
            <person name="Gordon C.M."/>
            <person name="Jindra M."/>
            <person name="Klingler M."/>
            <person name="Lan Q."/>
            <person name="Lattorff H.M."/>
            <person name="Laudet V."/>
            <person name="von Levetsow C."/>
            <person name="Liu Z."/>
            <person name="Lutz R."/>
            <person name="Lynch J.A."/>
            <person name="da Fonseca R.N."/>
            <person name="Posnien N."/>
            <person name="Reuter R."/>
            <person name="Roth S."/>
            <person name="Savard J."/>
            <person name="Schinko J.B."/>
            <person name="Schmitt C."/>
            <person name="Schoppmeier M."/>
            <person name="Schroder R."/>
            <person name="Shippy T.D."/>
            <person name="Simonnet F."/>
            <person name="Marques-Souza H."/>
            <person name="Tautz D."/>
            <person name="Tomoyasu Y."/>
            <person name="Trauner J."/>
            <person name="Van der Zee M."/>
            <person name="Vervoort M."/>
            <person name="Wittkopp N."/>
            <person name="Wimmer E.A."/>
            <person name="Yang X."/>
            <person name="Jones A.K."/>
            <person name="Sattelle D.B."/>
            <person name="Ebert P.R."/>
            <person name="Nelson D."/>
            <person name="Scott J.G."/>
            <person name="Beeman R.W."/>
            <person name="Muthukrishnan S."/>
            <person name="Kramer K.J."/>
            <person name="Arakane Y."/>
            <person name="Beeman R.W."/>
            <person name="Zhu Q."/>
            <person name="Hogenkamp D."/>
            <person name="Dixit R."/>
            <person name="Oppert B."/>
            <person name="Jiang H."/>
            <person name="Zou Z."/>
            <person name="Marshall J."/>
            <person name="Elpidina E."/>
            <person name="Vinokurov K."/>
            <person name="Oppert C."/>
            <person name="Zou Z."/>
            <person name="Evans J."/>
            <person name="Lu Z."/>
            <person name="Zhao P."/>
            <person name="Sumathipala N."/>
            <person name="Altincicek B."/>
            <person name="Vilcinskas A."/>
            <person name="Williams M."/>
            <person name="Hultmark D."/>
            <person name="Hetru C."/>
            <person name="Jiang H."/>
            <person name="Grimmelikhuijzen C.J."/>
            <person name="Hauser F."/>
            <person name="Cazzamali G."/>
            <person name="Williamson M."/>
            <person name="Park Y."/>
            <person name="Li B."/>
            <person name="Tanaka Y."/>
            <person name="Predel R."/>
            <person name="Neupert S."/>
            <person name="Schachtner J."/>
            <person name="Verleyen P."/>
            <person name="Raible F."/>
            <person name="Bork P."/>
            <person name="Friedrich M."/>
            <person name="Walden K.K."/>
            <person name="Robertson H.M."/>
            <person name="Angeli S."/>
            <person name="Foret S."/>
            <person name="Bucher G."/>
            <person name="Schuetz S."/>
            <person name="Maleszka R."/>
            <person name="Wimmer E.A."/>
            <person name="Beeman R.W."/>
            <person name="Lorenzen M."/>
            <person name="Tomoyasu Y."/>
            <person name="Miller S.C."/>
            <person name="Grossmann D."/>
            <person name="Bucher G."/>
        </authorList>
    </citation>
    <scope>NUCLEOTIDE SEQUENCE [LARGE SCALE GENOMIC DNA]</scope>
    <source>
        <strain evidence="1 2">Georgia GA2</strain>
    </source>
</reference>
<reference evidence="1 2" key="2">
    <citation type="journal article" date="2010" name="Nucleic Acids Res.">
        <title>BeetleBase in 2010: revisions to provide comprehensive genomic information for Tribolium castaneum.</title>
        <authorList>
            <person name="Kim H.S."/>
            <person name="Murphy T."/>
            <person name="Xia J."/>
            <person name="Caragea D."/>
            <person name="Park Y."/>
            <person name="Beeman R.W."/>
            <person name="Lorenzen M.D."/>
            <person name="Butcher S."/>
            <person name="Manak J.R."/>
            <person name="Brown S.J."/>
        </authorList>
    </citation>
    <scope>GENOME REANNOTATION</scope>
    <source>
        <strain evidence="1 2">Georgia GA2</strain>
    </source>
</reference>
<dbReference type="InParanoid" id="D6WEH6"/>
<organism evidence="1 2">
    <name type="scientific">Tribolium castaneum</name>
    <name type="common">Red flour beetle</name>
    <dbReference type="NCBI Taxonomy" id="7070"/>
    <lineage>
        <taxon>Eukaryota</taxon>
        <taxon>Metazoa</taxon>
        <taxon>Ecdysozoa</taxon>
        <taxon>Arthropoda</taxon>
        <taxon>Hexapoda</taxon>
        <taxon>Insecta</taxon>
        <taxon>Pterygota</taxon>
        <taxon>Neoptera</taxon>
        <taxon>Endopterygota</taxon>
        <taxon>Coleoptera</taxon>
        <taxon>Polyphaga</taxon>
        <taxon>Cucujiformia</taxon>
        <taxon>Tenebrionidae</taxon>
        <taxon>Tenebrionidae incertae sedis</taxon>
        <taxon>Tribolium</taxon>
    </lineage>
</organism>
<dbReference type="HOGENOM" id="CLU_2888652_0_0_1"/>
<evidence type="ECO:0000313" key="1">
    <source>
        <dbReference type="EMBL" id="EFA00415.1"/>
    </source>
</evidence>
<gene>
    <name evidence="1" type="primary">GLEAN_03266</name>
    <name evidence="1" type="ORF">TcasGA2_TC003266</name>
</gene>
<accession>D6WEH6</accession>
<sequence>MNAKSGNGECIAVALTQGPPKLNAFEVVCYITGFLLYTSDDAVRQKAALQTLNPLDSLSIFKP</sequence>
<dbReference type="AlphaFoldDB" id="D6WEH6"/>
<dbReference type="Proteomes" id="UP000007266">
    <property type="component" value="Linkage group 3"/>
</dbReference>
<proteinExistence type="predicted"/>
<dbReference type="EMBL" id="KQ971318">
    <property type="protein sequence ID" value="EFA00415.1"/>
    <property type="molecule type" value="Genomic_DNA"/>
</dbReference>
<evidence type="ECO:0000313" key="2">
    <source>
        <dbReference type="Proteomes" id="UP000007266"/>
    </source>
</evidence>
<keyword evidence="2" id="KW-1185">Reference proteome</keyword>